<evidence type="ECO:0000256" key="1">
    <source>
        <dbReference type="SAM" id="Phobius"/>
    </source>
</evidence>
<accession>A0A967EWQ3</accession>
<dbReference type="Proteomes" id="UP000761264">
    <property type="component" value="Unassembled WGS sequence"/>
</dbReference>
<sequence>MINWAPALFFITLVIVATGRTSQSHAIDITDFEENGYFAGLVDPSPEDKALLSPWKMAYYKDHNNDGKFTISEAWEWIKDTFFFPGYTVVWLLWGTVAGVFFEITPHSFQGGISGTLSMFAWGLAWLIAAVIFSD</sequence>
<evidence type="ECO:0000313" key="2">
    <source>
        <dbReference type="EMBL" id="NIA67803.1"/>
    </source>
</evidence>
<dbReference type="AlphaFoldDB" id="A0A967EWQ3"/>
<protein>
    <submittedName>
        <fullName evidence="2">Uncharacterized protein</fullName>
    </submittedName>
</protein>
<keyword evidence="1" id="KW-0812">Transmembrane</keyword>
<feature type="transmembrane region" description="Helical" evidence="1">
    <location>
        <begin position="114"/>
        <end position="133"/>
    </location>
</feature>
<keyword evidence="3" id="KW-1185">Reference proteome</keyword>
<organism evidence="2 3">
    <name type="scientific">Pelagibius litoralis</name>
    <dbReference type="NCBI Taxonomy" id="374515"/>
    <lineage>
        <taxon>Bacteria</taxon>
        <taxon>Pseudomonadati</taxon>
        <taxon>Pseudomonadota</taxon>
        <taxon>Alphaproteobacteria</taxon>
        <taxon>Rhodospirillales</taxon>
        <taxon>Rhodovibrionaceae</taxon>
        <taxon>Pelagibius</taxon>
    </lineage>
</organism>
<name>A0A967EWQ3_9PROT</name>
<gene>
    <name evidence="2" type="ORF">HBA54_04295</name>
</gene>
<dbReference type="EMBL" id="JAAQPH010000002">
    <property type="protein sequence ID" value="NIA67803.1"/>
    <property type="molecule type" value="Genomic_DNA"/>
</dbReference>
<comment type="caution">
    <text evidence="2">The sequence shown here is derived from an EMBL/GenBank/DDBJ whole genome shotgun (WGS) entry which is preliminary data.</text>
</comment>
<feature type="transmembrane region" description="Helical" evidence="1">
    <location>
        <begin position="82"/>
        <end position="102"/>
    </location>
</feature>
<reference evidence="2" key="1">
    <citation type="submission" date="2020-03" db="EMBL/GenBank/DDBJ databases">
        <title>Genome of Pelagibius litoralis DSM 21314T.</title>
        <authorList>
            <person name="Wang G."/>
        </authorList>
    </citation>
    <scope>NUCLEOTIDE SEQUENCE</scope>
    <source>
        <strain evidence="2">DSM 21314</strain>
    </source>
</reference>
<evidence type="ECO:0000313" key="3">
    <source>
        <dbReference type="Proteomes" id="UP000761264"/>
    </source>
</evidence>
<keyword evidence="1" id="KW-0472">Membrane</keyword>
<proteinExistence type="predicted"/>
<keyword evidence="1" id="KW-1133">Transmembrane helix</keyword>